<dbReference type="GO" id="GO:0006352">
    <property type="term" value="P:DNA-templated transcription initiation"/>
    <property type="evidence" value="ECO:0007669"/>
    <property type="project" value="InterPro"/>
</dbReference>
<dbReference type="Proteomes" id="UP000253061">
    <property type="component" value="Unassembled WGS sequence"/>
</dbReference>
<proteinExistence type="inferred from homology"/>
<dbReference type="InterPro" id="IPR007627">
    <property type="entry name" value="RNA_pol_sigma70_r2"/>
</dbReference>
<protein>
    <submittedName>
        <fullName evidence="7">RNA polymerase subunit sigma-24</fullName>
    </submittedName>
</protein>
<feature type="domain" description="RNA polymerase sigma factor 70 region 4 type 2" evidence="6">
    <location>
        <begin position="109"/>
        <end position="159"/>
    </location>
</feature>
<dbReference type="InterPro" id="IPR039425">
    <property type="entry name" value="RNA_pol_sigma-70-like"/>
</dbReference>
<dbReference type="InterPro" id="IPR013249">
    <property type="entry name" value="RNA_pol_sigma70_r4_t2"/>
</dbReference>
<evidence type="ECO:0000313" key="8">
    <source>
        <dbReference type="Proteomes" id="UP000253061"/>
    </source>
</evidence>
<dbReference type="SUPFAM" id="SSF88946">
    <property type="entry name" value="Sigma2 domain of RNA polymerase sigma factors"/>
    <property type="match status" value="1"/>
</dbReference>
<accession>A0A367V8A6</accession>
<dbReference type="Gene3D" id="1.10.10.10">
    <property type="entry name" value="Winged helix-like DNA-binding domain superfamily/Winged helix DNA-binding domain"/>
    <property type="match status" value="1"/>
</dbReference>
<feature type="domain" description="RNA polymerase sigma-70 region 2" evidence="5">
    <location>
        <begin position="17"/>
        <end position="81"/>
    </location>
</feature>
<dbReference type="RefSeq" id="WP_062955531.1">
    <property type="nucleotide sequence ID" value="NZ_JPWB01000005.1"/>
</dbReference>
<dbReference type="InterPro" id="IPR014284">
    <property type="entry name" value="RNA_pol_sigma-70_dom"/>
</dbReference>
<dbReference type="NCBIfam" id="TIGR02937">
    <property type="entry name" value="sigma70-ECF"/>
    <property type="match status" value="1"/>
</dbReference>
<organism evidence="7 8">
    <name type="scientific">Thalassospira profundimaris</name>
    <dbReference type="NCBI Taxonomy" id="502049"/>
    <lineage>
        <taxon>Bacteria</taxon>
        <taxon>Pseudomonadati</taxon>
        <taxon>Pseudomonadota</taxon>
        <taxon>Alphaproteobacteria</taxon>
        <taxon>Rhodospirillales</taxon>
        <taxon>Thalassospiraceae</taxon>
        <taxon>Thalassospira</taxon>
    </lineage>
</organism>
<dbReference type="Pfam" id="PF08281">
    <property type="entry name" value="Sigma70_r4_2"/>
    <property type="match status" value="1"/>
</dbReference>
<evidence type="ECO:0000256" key="4">
    <source>
        <dbReference type="ARBA" id="ARBA00023163"/>
    </source>
</evidence>
<dbReference type="GO" id="GO:0016987">
    <property type="term" value="F:sigma factor activity"/>
    <property type="evidence" value="ECO:0007669"/>
    <property type="project" value="UniProtKB-KW"/>
</dbReference>
<evidence type="ECO:0000259" key="6">
    <source>
        <dbReference type="Pfam" id="PF08281"/>
    </source>
</evidence>
<dbReference type="InterPro" id="IPR013324">
    <property type="entry name" value="RNA_pol_sigma_r3/r4-like"/>
</dbReference>
<dbReference type="PANTHER" id="PTHR43133">
    <property type="entry name" value="RNA POLYMERASE ECF-TYPE SIGMA FACTO"/>
    <property type="match status" value="1"/>
</dbReference>
<reference evidence="7 8" key="1">
    <citation type="submission" date="2014-07" db="EMBL/GenBank/DDBJ databases">
        <title>Draft genome sequence of Thalassospira profundimaris R8-17.</title>
        <authorList>
            <person name="Lai Q."/>
            <person name="Shao Z."/>
        </authorList>
    </citation>
    <scope>NUCLEOTIDE SEQUENCE [LARGE SCALE GENOMIC DNA]</scope>
    <source>
        <strain evidence="7 8">R8-17</strain>
    </source>
</reference>
<dbReference type="AlphaFoldDB" id="A0A367V8A6"/>
<keyword evidence="4" id="KW-0804">Transcription</keyword>
<dbReference type="SUPFAM" id="SSF88659">
    <property type="entry name" value="Sigma3 and sigma4 domains of RNA polymerase sigma factors"/>
    <property type="match status" value="1"/>
</dbReference>
<keyword evidence="3" id="KW-0731">Sigma factor</keyword>
<dbReference type="CDD" id="cd06171">
    <property type="entry name" value="Sigma70_r4"/>
    <property type="match status" value="1"/>
</dbReference>
<dbReference type="InterPro" id="IPR036388">
    <property type="entry name" value="WH-like_DNA-bd_sf"/>
</dbReference>
<comment type="similarity">
    <text evidence="1">Belongs to the sigma-70 factor family. ECF subfamily.</text>
</comment>
<keyword evidence="2" id="KW-0805">Transcription regulation</keyword>
<evidence type="ECO:0000259" key="5">
    <source>
        <dbReference type="Pfam" id="PF04542"/>
    </source>
</evidence>
<dbReference type="Gene3D" id="1.10.1740.10">
    <property type="match status" value="1"/>
</dbReference>
<gene>
    <name evidence="7" type="ORF">TH6_12580</name>
</gene>
<dbReference type="EMBL" id="JPWB01000005">
    <property type="protein sequence ID" value="RCK21448.1"/>
    <property type="molecule type" value="Genomic_DNA"/>
</dbReference>
<dbReference type="GO" id="GO:0003677">
    <property type="term" value="F:DNA binding"/>
    <property type="evidence" value="ECO:0007669"/>
    <property type="project" value="InterPro"/>
</dbReference>
<evidence type="ECO:0000256" key="2">
    <source>
        <dbReference type="ARBA" id="ARBA00023015"/>
    </source>
</evidence>
<dbReference type="InterPro" id="IPR013325">
    <property type="entry name" value="RNA_pol_sigma_r2"/>
</dbReference>
<dbReference type="Pfam" id="PF04542">
    <property type="entry name" value="Sigma70_r2"/>
    <property type="match status" value="1"/>
</dbReference>
<comment type="caution">
    <text evidence="7">The sequence shown here is derived from an EMBL/GenBank/DDBJ whole genome shotgun (WGS) entry which is preliminary data.</text>
</comment>
<evidence type="ECO:0000313" key="7">
    <source>
        <dbReference type="EMBL" id="RCK21448.1"/>
    </source>
</evidence>
<sequence length="180" mass="19954">MNGTFGLDTALRQELAELLPRALRFARSLTRDAVAAEDLVQTAYAKAVERIAQFEKGTRLDSWLYRIIQTSWIDEKRRDQRHGNVVSFEDARESAFPGQAHGGTDRMFLQAALASLAEEQRAALTLVLIEGYSYREAGEILGVPDGTVMSRVARARKTLAALHDDDGKTTDKDSIQRGSS</sequence>
<evidence type="ECO:0000256" key="1">
    <source>
        <dbReference type="ARBA" id="ARBA00010641"/>
    </source>
</evidence>
<dbReference type="PANTHER" id="PTHR43133:SF25">
    <property type="entry name" value="RNA POLYMERASE SIGMA FACTOR RFAY-RELATED"/>
    <property type="match status" value="1"/>
</dbReference>
<evidence type="ECO:0000256" key="3">
    <source>
        <dbReference type="ARBA" id="ARBA00023082"/>
    </source>
</evidence>
<name>A0A367V8A6_9PROT</name>